<gene>
    <name evidence="2" type="ORF">LXT13_05525</name>
</gene>
<feature type="transmembrane region" description="Helical" evidence="1">
    <location>
        <begin position="30"/>
        <end position="51"/>
    </location>
</feature>
<proteinExistence type="predicted"/>
<keyword evidence="1" id="KW-1133">Transmembrane helix</keyword>
<feature type="transmembrane region" description="Helical" evidence="1">
    <location>
        <begin position="91"/>
        <end position="110"/>
    </location>
</feature>
<keyword evidence="1" id="KW-0812">Transmembrane</keyword>
<keyword evidence="3" id="KW-1185">Reference proteome</keyword>
<name>A0ABS8XMA6_9BURK</name>
<feature type="transmembrane region" description="Helical" evidence="1">
    <location>
        <begin position="117"/>
        <end position="138"/>
    </location>
</feature>
<dbReference type="EMBL" id="JAJTWU010000002">
    <property type="protein sequence ID" value="MCE4553909.1"/>
    <property type="molecule type" value="Genomic_DNA"/>
</dbReference>
<evidence type="ECO:0000256" key="1">
    <source>
        <dbReference type="SAM" id="Phobius"/>
    </source>
</evidence>
<evidence type="ECO:0000313" key="3">
    <source>
        <dbReference type="Proteomes" id="UP001200741"/>
    </source>
</evidence>
<evidence type="ECO:0008006" key="4">
    <source>
        <dbReference type="Google" id="ProtNLM"/>
    </source>
</evidence>
<dbReference type="RefSeq" id="WP_233370641.1">
    <property type="nucleotide sequence ID" value="NZ_JAJTWU010000002.1"/>
</dbReference>
<accession>A0ABS8XMA6</accession>
<organism evidence="2 3">
    <name type="scientific">Pelomonas cellulosilytica</name>
    <dbReference type="NCBI Taxonomy" id="2906762"/>
    <lineage>
        <taxon>Bacteria</taxon>
        <taxon>Pseudomonadati</taxon>
        <taxon>Pseudomonadota</taxon>
        <taxon>Betaproteobacteria</taxon>
        <taxon>Burkholderiales</taxon>
        <taxon>Sphaerotilaceae</taxon>
        <taxon>Roseateles</taxon>
    </lineage>
</organism>
<keyword evidence="1" id="KW-0472">Membrane</keyword>
<feature type="transmembrane region" description="Helical" evidence="1">
    <location>
        <begin position="58"/>
        <end position="79"/>
    </location>
</feature>
<dbReference type="Proteomes" id="UP001200741">
    <property type="component" value="Unassembled WGS sequence"/>
</dbReference>
<feature type="transmembrane region" description="Helical" evidence="1">
    <location>
        <begin position="158"/>
        <end position="179"/>
    </location>
</feature>
<sequence>MKRWWPGLLLSLLLAWPGVRDGLESRMSLHMAAELPMLLAAGAWLAGVLPWPGRLLQWLDAGGLLAATTASAVLALWMVPAALDLALLQPGVALLKYGSWLAAGGMLRLARPRFTPVVAAFFLANAAWMTATAGLLYLDAEQQLCVNYLVSDQQVAGWALVAWAIAMGAAALAALRPVIAARA</sequence>
<comment type="caution">
    <text evidence="2">The sequence shown here is derived from an EMBL/GenBank/DDBJ whole genome shotgun (WGS) entry which is preliminary data.</text>
</comment>
<evidence type="ECO:0000313" key="2">
    <source>
        <dbReference type="EMBL" id="MCE4553909.1"/>
    </source>
</evidence>
<protein>
    <recommendedName>
        <fullName evidence="4">Transmembrane protein</fullName>
    </recommendedName>
</protein>
<reference evidence="2 3" key="1">
    <citation type="submission" date="2021-12" db="EMBL/GenBank/DDBJ databases">
        <title>Genome seq of P8.</title>
        <authorList>
            <person name="Seo T."/>
        </authorList>
    </citation>
    <scope>NUCLEOTIDE SEQUENCE [LARGE SCALE GENOMIC DNA]</scope>
    <source>
        <strain evidence="2 3">P8</strain>
    </source>
</reference>